<dbReference type="SUPFAM" id="SSF50956">
    <property type="entry name" value="Thermostable phytase (3-phytase)"/>
    <property type="match status" value="1"/>
</dbReference>
<evidence type="ECO:0000313" key="3">
    <source>
        <dbReference type="Proteomes" id="UP001241747"/>
    </source>
</evidence>
<dbReference type="PIRSF" id="PIRSF031900">
    <property type="entry name" value="UCP031900"/>
    <property type="match status" value="1"/>
</dbReference>
<protein>
    <recommendedName>
        <fullName evidence="1">Phytase-like domain-containing protein</fullName>
    </recommendedName>
</protein>
<dbReference type="InterPro" id="IPR014567">
    <property type="entry name" value="UCP031900"/>
</dbReference>
<feature type="domain" description="Phytase-like" evidence="1">
    <location>
        <begin position="84"/>
        <end position="330"/>
    </location>
</feature>
<gene>
    <name evidence="2" type="ORF">QOZ94_000623</name>
</gene>
<name>A0ABU0L9Q8_XANAG</name>
<accession>A0ABU0L9Q8</accession>
<keyword evidence="3" id="KW-1185">Reference proteome</keyword>
<dbReference type="InterPro" id="IPR027372">
    <property type="entry name" value="Phytase-like_dom"/>
</dbReference>
<dbReference type="Pfam" id="PF13449">
    <property type="entry name" value="Phytase-like"/>
    <property type="match status" value="1"/>
</dbReference>
<evidence type="ECO:0000313" key="2">
    <source>
        <dbReference type="EMBL" id="MDQ0503853.1"/>
    </source>
</evidence>
<reference evidence="2 3" key="1">
    <citation type="submission" date="2023-07" db="EMBL/GenBank/DDBJ databases">
        <title>Genomic Encyclopedia of Type Strains, Phase IV (KMG-IV): sequencing the most valuable type-strain genomes for metagenomic binning, comparative biology and taxonomic classification.</title>
        <authorList>
            <person name="Goeker M."/>
        </authorList>
    </citation>
    <scope>NUCLEOTIDE SEQUENCE [LARGE SCALE GENOMIC DNA]</scope>
    <source>
        <strain evidence="2 3">DSM 3770</strain>
    </source>
</reference>
<sequence length="353" mass="36923">MGAGSRSRFARIASIAAAGVLALGLAGAVVVGTATSKPTALPEQPEALSVTATPITRFKIGDDGTRFGALSFRGGLVLHSAYPAFGGISGFTLAPDNRFLAVTDAGVFLSGRLDVDGDRPTGLSDVMAAALKDDAGRLQAQRGRGDSESLTIAPDAVYVGMEDVNEVWRYPRDPMGKNGTRVPAPMVRDLRNNLGLEGLAYVPSGPLKGALIGIGEDGIQKGEDLPGFIIGGPAPGRFTILKSRPFNATDLAIAPNGDMYLLERHFSLSTGVLMQVRWFALAEVKPGAVVSGTVLGTFDNGYEIDNMEGLAVTTNAAGETLLTMISDDNFSPIQRTILLRFAVGEPNRHAVAP</sequence>
<organism evidence="2 3">
    <name type="scientific">Xanthobacter agilis</name>
    <dbReference type="NCBI Taxonomy" id="47492"/>
    <lineage>
        <taxon>Bacteria</taxon>
        <taxon>Pseudomonadati</taxon>
        <taxon>Pseudomonadota</taxon>
        <taxon>Alphaproteobacteria</taxon>
        <taxon>Hyphomicrobiales</taxon>
        <taxon>Xanthobacteraceae</taxon>
        <taxon>Xanthobacter</taxon>
    </lineage>
</organism>
<dbReference type="EMBL" id="JAUSVY010000001">
    <property type="protein sequence ID" value="MDQ0503853.1"/>
    <property type="molecule type" value="Genomic_DNA"/>
</dbReference>
<dbReference type="Proteomes" id="UP001241747">
    <property type="component" value="Unassembled WGS sequence"/>
</dbReference>
<proteinExistence type="predicted"/>
<comment type="caution">
    <text evidence="2">The sequence shown here is derived from an EMBL/GenBank/DDBJ whole genome shotgun (WGS) entry which is preliminary data.</text>
</comment>
<evidence type="ECO:0000259" key="1">
    <source>
        <dbReference type="Pfam" id="PF13449"/>
    </source>
</evidence>
<dbReference type="RefSeq" id="WP_237344832.1">
    <property type="nucleotide sequence ID" value="NZ_JABWGX010000006.1"/>
</dbReference>